<accession>A0A8J2YHQ6</accession>
<protein>
    <submittedName>
        <fullName evidence="4">Enoyl-CoA hydratase</fullName>
    </submittedName>
</protein>
<dbReference type="InterPro" id="IPR001753">
    <property type="entry name" value="Enoyl-CoA_hydra/iso"/>
</dbReference>
<dbReference type="PANTHER" id="PTHR11941:SF54">
    <property type="entry name" value="ENOYL-COA HYDRATASE, MITOCHONDRIAL"/>
    <property type="match status" value="1"/>
</dbReference>
<dbReference type="SUPFAM" id="SSF52096">
    <property type="entry name" value="ClpP/crotonase"/>
    <property type="match status" value="1"/>
</dbReference>
<gene>
    <name evidence="4" type="ORF">GCM10007276_20810</name>
</gene>
<evidence type="ECO:0000313" key="5">
    <source>
        <dbReference type="Proteomes" id="UP000602745"/>
    </source>
</evidence>
<dbReference type="InterPro" id="IPR029045">
    <property type="entry name" value="ClpP/crotonase-like_dom_sf"/>
</dbReference>
<proteinExistence type="inferred from homology"/>
<dbReference type="GO" id="GO:0006635">
    <property type="term" value="P:fatty acid beta-oxidation"/>
    <property type="evidence" value="ECO:0007669"/>
    <property type="project" value="TreeGrafter"/>
</dbReference>
<name>A0A8J2YHQ6_9RHOB</name>
<dbReference type="PROSITE" id="PS00166">
    <property type="entry name" value="ENOYL_COA_HYDRATASE"/>
    <property type="match status" value="1"/>
</dbReference>
<comment type="caution">
    <text evidence="4">The sequence shown here is derived from an EMBL/GenBank/DDBJ whole genome shotgun (WGS) entry which is preliminary data.</text>
</comment>
<reference evidence="4" key="1">
    <citation type="journal article" date="2014" name="Int. J. Syst. Evol. Microbiol.">
        <title>Complete genome sequence of Corynebacterium casei LMG S-19264T (=DSM 44701T), isolated from a smear-ripened cheese.</title>
        <authorList>
            <consortium name="US DOE Joint Genome Institute (JGI-PGF)"/>
            <person name="Walter F."/>
            <person name="Albersmeier A."/>
            <person name="Kalinowski J."/>
            <person name="Ruckert C."/>
        </authorList>
    </citation>
    <scope>NUCLEOTIDE SEQUENCE</scope>
    <source>
        <strain evidence="4">CCM 7684</strain>
    </source>
</reference>
<comment type="similarity">
    <text evidence="1 3">Belongs to the enoyl-CoA hydratase/isomerase family.</text>
</comment>
<dbReference type="Gene3D" id="3.90.226.10">
    <property type="entry name" value="2-enoyl-CoA Hydratase, Chain A, domain 1"/>
    <property type="match status" value="1"/>
</dbReference>
<dbReference type="InterPro" id="IPR014748">
    <property type="entry name" value="Enoyl-CoA_hydra_C"/>
</dbReference>
<dbReference type="EMBL" id="BMCP01000002">
    <property type="protein sequence ID" value="GGE43392.1"/>
    <property type="molecule type" value="Genomic_DNA"/>
</dbReference>
<dbReference type="Proteomes" id="UP000602745">
    <property type="component" value="Unassembled WGS sequence"/>
</dbReference>
<dbReference type="PANTHER" id="PTHR11941">
    <property type="entry name" value="ENOYL-COA HYDRATASE-RELATED"/>
    <property type="match status" value="1"/>
</dbReference>
<dbReference type="CDD" id="cd06558">
    <property type="entry name" value="crotonase-like"/>
    <property type="match status" value="1"/>
</dbReference>
<dbReference type="RefSeq" id="WP_188409652.1">
    <property type="nucleotide sequence ID" value="NZ_BMCP01000002.1"/>
</dbReference>
<dbReference type="AlphaFoldDB" id="A0A8J2YHQ6"/>
<evidence type="ECO:0000256" key="3">
    <source>
        <dbReference type="RuleBase" id="RU003707"/>
    </source>
</evidence>
<dbReference type="Gene3D" id="1.10.12.10">
    <property type="entry name" value="Lyase 2-enoyl-coa Hydratase, Chain A, domain 2"/>
    <property type="match status" value="1"/>
</dbReference>
<keyword evidence="5" id="KW-1185">Reference proteome</keyword>
<organism evidence="4 5">
    <name type="scientific">Agaricicola taiwanensis</name>
    <dbReference type="NCBI Taxonomy" id="591372"/>
    <lineage>
        <taxon>Bacteria</taxon>
        <taxon>Pseudomonadati</taxon>
        <taxon>Pseudomonadota</taxon>
        <taxon>Alphaproteobacteria</taxon>
        <taxon>Rhodobacterales</taxon>
        <taxon>Paracoccaceae</taxon>
        <taxon>Agaricicola</taxon>
    </lineage>
</organism>
<evidence type="ECO:0000256" key="2">
    <source>
        <dbReference type="ARBA" id="ARBA00023239"/>
    </source>
</evidence>
<reference evidence="4" key="2">
    <citation type="submission" date="2020-09" db="EMBL/GenBank/DDBJ databases">
        <authorList>
            <person name="Sun Q."/>
            <person name="Sedlacek I."/>
        </authorList>
    </citation>
    <scope>NUCLEOTIDE SEQUENCE</scope>
    <source>
        <strain evidence="4">CCM 7684</strain>
    </source>
</reference>
<dbReference type="GO" id="GO:0016829">
    <property type="term" value="F:lyase activity"/>
    <property type="evidence" value="ECO:0007669"/>
    <property type="project" value="UniProtKB-KW"/>
</dbReference>
<dbReference type="InterPro" id="IPR018376">
    <property type="entry name" value="Enoyl-CoA_hyd/isom_CS"/>
</dbReference>
<dbReference type="Pfam" id="PF00378">
    <property type="entry name" value="ECH_1"/>
    <property type="match status" value="1"/>
</dbReference>
<dbReference type="NCBIfam" id="NF004781">
    <property type="entry name" value="PRK06127.1"/>
    <property type="match status" value="1"/>
</dbReference>
<evidence type="ECO:0000313" key="4">
    <source>
        <dbReference type="EMBL" id="GGE43392.1"/>
    </source>
</evidence>
<keyword evidence="2" id="KW-0456">Lyase</keyword>
<evidence type="ECO:0000256" key="1">
    <source>
        <dbReference type="ARBA" id="ARBA00005254"/>
    </source>
</evidence>
<sequence>MQLDTDKVLAEKRDGIGWLTFNNPERRNAMSLEMWRAVGVVLEDFEKDPDVRVVVMTGAGGKSFVSGADISQFEDQRKNAEQAEAYAKISDGAKKKMATLEKPLIAMIHGFCIGGGLGIATSADIRIATEDSRFGIPAAKLGLAYAFDSLRKLVDLVGPAFAKEIMFTGRRLNAEEALRIGLINRVVPVDQLETTVKEMAAEIAGNAPLTVRSAKITIDEALKDVSARDMALVEESFKRCFDSQDYAEGRRAFMEKRTPAFTGA</sequence>